<protein>
    <submittedName>
        <fullName evidence="2">Uncharacterized protein</fullName>
    </submittedName>
</protein>
<gene>
    <name evidence="2" type="ORF">ANCDUO_10853</name>
</gene>
<dbReference type="OrthoDB" id="5865539at2759"/>
<sequence>MIPVFCDYQCEQRGKFRLDLFKQRYGLRLRALSWVTVCYDLPYSYHVISSATNSSGEESGESISFTSSPATNLSSLICATFHVSQPHKCPVSTSAGGVAALSLILTALLVLSLE</sequence>
<name>A0A0C2CQA7_9BILA</name>
<evidence type="ECO:0000313" key="3">
    <source>
        <dbReference type="Proteomes" id="UP000054047"/>
    </source>
</evidence>
<keyword evidence="1" id="KW-0472">Membrane</keyword>
<organism evidence="2 3">
    <name type="scientific">Ancylostoma duodenale</name>
    <dbReference type="NCBI Taxonomy" id="51022"/>
    <lineage>
        <taxon>Eukaryota</taxon>
        <taxon>Metazoa</taxon>
        <taxon>Ecdysozoa</taxon>
        <taxon>Nematoda</taxon>
        <taxon>Chromadorea</taxon>
        <taxon>Rhabditida</taxon>
        <taxon>Rhabditina</taxon>
        <taxon>Rhabditomorpha</taxon>
        <taxon>Strongyloidea</taxon>
        <taxon>Ancylostomatidae</taxon>
        <taxon>Ancylostomatinae</taxon>
        <taxon>Ancylostoma</taxon>
    </lineage>
</organism>
<accession>A0A0C2CQA7</accession>
<proteinExistence type="predicted"/>
<dbReference type="EMBL" id="KN732545">
    <property type="protein sequence ID" value="KIH58933.1"/>
    <property type="molecule type" value="Genomic_DNA"/>
</dbReference>
<keyword evidence="1" id="KW-1133">Transmembrane helix</keyword>
<evidence type="ECO:0000313" key="2">
    <source>
        <dbReference type="EMBL" id="KIH58933.1"/>
    </source>
</evidence>
<evidence type="ECO:0000256" key="1">
    <source>
        <dbReference type="SAM" id="Phobius"/>
    </source>
</evidence>
<feature type="transmembrane region" description="Helical" evidence="1">
    <location>
        <begin position="94"/>
        <end position="113"/>
    </location>
</feature>
<keyword evidence="1" id="KW-0812">Transmembrane</keyword>
<dbReference type="AlphaFoldDB" id="A0A0C2CQA7"/>
<reference evidence="2 3" key="1">
    <citation type="submission" date="2013-12" db="EMBL/GenBank/DDBJ databases">
        <title>Draft genome of the parsitic nematode Ancylostoma duodenale.</title>
        <authorList>
            <person name="Mitreva M."/>
        </authorList>
    </citation>
    <scope>NUCLEOTIDE SEQUENCE [LARGE SCALE GENOMIC DNA]</scope>
    <source>
        <strain evidence="2 3">Zhejiang</strain>
    </source>
</reference>
<keyword evidence="3" id="KW-1185">Reference proteome</keyword>
<dbReference type="Proteomes" id="UP000054047">
    <property type="component" value="Unassembled WGS sequence"/>
</dbReference>